<evidence type="ECO:0000313" key="2">
    <source>
        <dbReference type="Proteomes" id="UP000294911"/>
    </source>
</evidence>
<accession>A0A4V2ST87</accession>
<comment type="caution">
    <text evidence="1">The sequence shown here is derived from an EMBL/GenBank/DDBJ whole genome shotgun (WGS) entry which is preliminary data.</text>
</comment>
<evidence type="ECO:0008006" key="3">
    <source>
        <dbReference type="Google" id="ProtNLM"/>
    </source>
</evidence>
<dbReference type="AlphaFoldDB" id="A0A4V2ST87"/>
<organism evidence="1 2">
    <name type="scientific">Tamaricihabitans halophyticus</name>
    <dbReference type="NCBI Taxonomy" id="1262583"/>
    <lineage>
        <taxon>Bacteria</taxon>
        <taxon>Bacillati</taxon>
        <taxon>Actinomycetota</taxon>
        <taxon>Actinomycetes</taxon>
        <taxon>Pseudonocardiales</taxon>
        <taxon>Pseudonocardiaceae</taxon>
        <taxon>Tamaricihabitans</taxon>
    </lineage>
</organism>
<dbReference type="Gene3D" id="3.10.105.10">
    <property type="entry name" value="Dipeptide-binding Protein, Domain 3"/>
    <property type="match status" value="1"/>
</dbReference>
<gene>
    <name evidence="1" type="ORF">EV191_10822</name>
</gene>
<keyword evidence="2" id="KW-1185">Reference proteome</keyword>
<dbReference type="SUPFAM" id="SSF53850">
    <property type="entry name" value="Periplasmic binding protein-like II"/>
    <property type="match status" value="1"/>
</dbReference>
<protein>
    <recommendedName>
        <fullName evidence="3">Extracellular solute-binding protein (Family 5)</fullName>
    </recommendedName>
</protein>
<proteinExistence type="predicted"/>
<dbReference type="Proteomes" id="UP000294911">
    <property type="component" value="Unassembled WGS sequence"/>
</dbReference>
<evidence type="ECO:0000313" key="1">
    <source>
        <dbReference type="EMBL" id="TCP49936.1"/>
    </source>
</evidence>
<sequence>MAQVIQQNLQRIGIQVSIEQLDEGSWSGKVYGEVPATFDAALSWFAGYADAAMVGRWWDPEQAGFNLGFMAPNPKLNAAIDRAMRTTRGADREGALRDLCEAVDADAQMIPLVTKPALTGYRSDALSPTLYETEGYGNTFRGVADFRLRTR</sequence>
<dbReference type="EMBL" id="SLXQ01000008">
    <property type="protein sequence ID" value="TCP49936.1"/>
    <property type="molecule type" value="Genomic_DNA"/>
</dbReference>
<reference evidence="1 2" key="1">
    <citation type="submission" date="2019-03" db="EMBL/GenBank/DDBJ databases">
        <title>Genomic Encyclopedia of Type Strains, Phase IV (KMG-IV): sequencing the most valuable type-strain genomes for metagenomic binning, comparative biology and taxonomic classification.</title>
        <authorList>
            <person name="Goeker M."/>
        </authorList>
    </citation>
    <scope>NUCLEOTIDE SEQUENCE [LARGE SCALE GENOMIC DNA]</scope>
    <source>
        <strain evidence="1 2">DSM 45765</strain>
    </source>
</reference>
<name>A0A4V2ST87_9PSEU</name>